<name>A0ABR0EN53_ZASCE</name>
<comment type="caution">
    <text evidence="1">The sequence shown here is derived from an EMBL/GenBank/DDBJ whole genome shotgun (WGS) entry which is preliminary data.</text>
</comment>
<dbReference type="Proteomes" id="UP001305779">
    <property type="component" value="Unassembled WGS sequence"/>
</dbReference>
<evidence type="ECO:0000313" key="1">
    <source>
        <dbReference type="EMBL" id="KAK4503027.1"/>
    </source>
</evidence>
<keyword evidence="2" id="KW-1185">Reference proteome</keyword>
<protein>
    <recommendedName>
        <fullName evidence="3">CCHC-type domain-containing protein</fullName>
    </recommendedName>
</protein>
<gene>
    <name evidence="1" type="ORF">PRZ48_006454</name>
</gene>
<dbReference type="EMBL" id="JAXOVC010000004">
    <property type="protein sequence ID" value="KAK4503027.1"/>
    <property type="molecule type" value="Genomic_DNA"/>
</dbReference>
<sequence>MAFKGRCFGCHKRGHAKAQCHVQKRGKPNLSLQGLPVEVIELICNFLMDDFVVPWAFRLYQLRLTCRALNQKTLNIFAAAAFRRRIVTVDSAGLQRLLNVANSPVMARQVESLFLVENSQVSHQEYENAEMKMLSQDLSREERENAGIVVLRAYKVLDDKDYMQRLVCVQTTCPYAHCSQIWT</sequence>
<reference evidence="1 2" key="1">
    <citation type="journal article" date="2023" name="G3 (Bethesda)">
        <title>A chromosome-level genome assembly of Zasmidium syzygii isolated from banana leaves.</title>
        <authorList>
            <person name="van Westerhoven A.C."/>
            <person name="Mehrabi R."/>
            <person name="Talebi R."/>
            <person name="Steentjes M.B.F."/>
            <person name="Corcolon B."/>
            <person name="Chong P.A."/>
            <person name="Kema G.H.J."/>
            <person name="Seidl M.F."/>
        </authorList>
    </citation>
    <scope>NUCLEOTIDE SEQUENCE [LARGE SCALE GENOMIC DNA]</scope>
    <source>
        <strain evidence="1 2">P124</strain>
    </source>
</reference>
<organism evidence="1 2">
    <name type="scientific">Zasmidium cellare</name>
    <name type="common">Wine cellar mold</name>
    <name type="synonym">Racodium cellare</name>
    <dbReference type="NCBI Taxonomy" id="395010"/>
    <lineage>
        <taxon>Eukaryota</taxon>
        <taxon>Fungi</taxon>
        <taxon>Dikarya</taxon>
        <taxon>Ascomycota</taxon>
        <taxon>Pezizomycotina</taxon>
        <taxon>Dothideomycetes</taxon>
        <taxon>Dothideomycetidae</taxon>
        <taxon>Mycosphaerellales</taxon>
        <taxon>Mycosphaerellaceae</taxon>
        <taxon>Zasmidium</taxon>
    </lineage>
</organism>
<accession>A0ABR0EN53</accession>
<evidence type="ECO:0008006" key="3">
    <source>
        <dbReference type="Google" id="ProtNLM"/>
    </source>
</evidence>
<proteinExistence type="predicted"/>
<evidence type="ECO:0000313" key="2">
    <source>
        <dbReference type="Proteomes" id="UP001305779"/>
    </source>
</evidence>